<keyword evidence="6" id="KW-1185">Reference proteome</keyword>
<dbReference type="GO" id="GO:0003677">
    <property type="term" value="F:DNA binding"/>
    <property type="evidence" value="ECO:0007669"/>
    <property type="project" value="UniProtKB-KW"/>
</dbReference>
<dbReference type="GO" id="GO:0003700">
    <property type="term" value="F:DNA-binding transcription factor activity"/>
    <property type="evidence" value="ECO:0007669"/>
    <property type="project" value="InterPro"/>
</dbReference>
<reference evidence="5" key="1">
    <citation type="submission" date="2010-12" db="EMBL/GenBank/DDBJ databases">
        <title>Complete sequence of Bacillus cellulosilyticus DSM 2522.</title>
        <authorList>
            <consortium name="US DOE Joint Genome Institute"/>
            <person name="Lucas S."/>
            <person name="Copeland A."/>
            <person name="Lapidus A."/>
            <person name="Cheng J.-F."/>
            <person name="Bruce D."/>
            <person name="Goodwin L."/>
            <person name="Pitluck S."/>
            <person name="Chertkov O."/>
            <person name="Detter J.C."/>
            <person name="Han C."/>
            <person name="Tapia R."/>
            <person name="Land M."/>
            <person name="Hauser L."/>
            <person name="Jeffries C."/>
            <person name="Kyrpides N."/>
            <person name="Ivanova N."/>
            <person name="Mikhailova N."/>
            <person name="Brumm P."/>
            <person name="Mead D."/>
            <person name="Woyke T."/>
        </authorList>
    </citation>
    <scope>NUCLEOTIDE SEQUENCE [LARGE SCALE GENOMIC DNA]</scope>
    <source>
        <strain evidence="5">DSM 2522</strain>
    </source>
</reference>
<gene>
    <name evidence="5" type="ordered locus">Bcell_0824</name>
</gene>
<evidence type="ECO:0000313" key="5">
    <source>
        <dbReference type="EMBL" id="ADU29104.1"/>
    </source>
</evidence>
<dbReference type="HOGENOM" id="CLU_798452_0_0_9"/>
<feature type="domain" description="HTH arsR-type" evidence="4">
    <location>
        <begin position="259"/>
        <end position="347"/>
    </location>
</feature>
<sequence length="347" mass="40446">MDIINASSRKRETYHVHLKYSPLWECALGIAAITNTPLLNTLEKPLGYWSTIRQTVTEGLNEQLVYVENHNTWKALLQILHTNDFTSLQAFTNYVEECEELALRMTCLPFVGMNYQDLRKKAAEQDAGAINELKKMTKDNSFFPAYIEFISKVDIYELKRHITDVMQQWYESVIMSNEKQLIKILENDFHTKIKMRNEMSSEEFVEWATGGISYVPEPSVHNVLLIPQYIYRPWNIEADLEGTKVYYYPVANESISPDDKYTPSNFLIEKCKSIGDEARLKIIKLLYEQDRTLQEITNELDLGKSTIHHHLKLLRGAKLVEISNSKYALKKKSIESLQKELDFYLKK</sequence>
<evidence type="ECO:0000259" key="4">
    <source>
        <dbReference type="PROSITE" id="PS50987"/>
    </source>
</evidence>
<protein>
    <submittedName>
        <fullName evidence="5">Regulatory protein ArsR</fullName>
    </submittedName>
</protein>
<proteinExistence type="predicted"/>
<dbReference type="InterPro" id="IPR036390">
    <property type="entry name" value="WH_DNA-bd_sf"/>
</dbReference>
<dbReference type="Gene3D" id="1.10.10.10">
    <property type="entry name" value="Winged helix-like DNA-binding domain superfamily/Winged helix DNA-binding domain"/>
    <property type="match status" value="1"/>
</dbReference>
<dbReference type="KEGG" id="bco:Bcell_0824"/>
<dbReference type="Proteomes" id="UP000001401">
    <property type="component" value="Chromosome"/>
</dbReference>
<dbReference type="PANTHER" id="PTHR33154">
    <property type="entry name" value="TRANSCRIPTIONAL REGULATOR, ARSR FAMILY"/>
    <property type="match status" value="1"/>
</dbReference>
<keyword evidence="1" id="KW-0805">Transcription regulation</keyword>
<name>E6U0Q6_EVAC2</name>
<dbReference type="InterPro" id="IPR036388">
    <property type="entry name" value="WH-like_DNA-bd_sf"/>
</dbReference>
<evidence type="ECO:0000256" key="2">
    <source>
        <dbReference type="ARBA" id="ARBA00023125"/>
    </source>
</evidence>
<dbReference type="eggNOG" id="COG0640">
    <property type="taxonomic scope" value="Bacteria"/>
</dbReference>
<evidence type="ECO:0000256" key="3">
    <source>
        <dbReference type="ARBA" id="ARBA00023163"/>
    </source>
</evidence>
<evidence type="ECO:0000313" key="6">
    <source>
        <dbReference type="Proteomes" id="UP000001401"/>
    </source>
</evidence>
<dbReference type="CDD" id="cd00090">
    <property type="entry name" value="HTH_ARSR"/>
    <property type="match status" value="1"/>
</dbReference>
<dbReference type="PRINTS" id="PR00778">
    <property type="entry name" value="HTHARSR"/>
</dbReference>
<dbReference type="InterPro" id="IPR051081">
    <property type="entry name" value="HTH_MetalResp_TranReg"/>
</dbReference>
<dbReference type="SUPFAM" id="SSF46785">
    <property type="entry name" value="Winged helix' DNA-binding domain"/>
    <property type="match status" value="1"/>
</dbReference>
<dbReference type="STRING" id="649639.Bcell_0824"/>
<dbReference type="AlphaFoldDB" id="E6U0Q6"/>
<dbReference type="PANTHER" id="PTHR33154:SF18">
    <property type="entry name" value="ARSENICAL RESISTANCE OPERON REPRESSOR"/>
    <property type="match status" value="1"/>
</dbReference>
<keyword evidence="3" id="KW-0804">Transcription</keyword>
<dbReference type="InterPro" id="IPR001845">
    <property type="entry name" value="HTH_ArsR_DNA-bd_dom"/>
</dbReference>
<dbReference type="RefSeq" id="WP_013487445.1">
    <property type="nucleotide sequence ID" value="NC_014829.1"/>
</dbReference>
<dbReference type="SMART" id="SM00418">
    <property type="entry name" value="HTH_ARSR"/>
    <property type="match status" value="1"/>
</dbReference>
<accession>E6U0Q6</accession>
<dbReference type="OrthoDB" id="2646147at2"/>
<evidence type="ECO:0000256" key="1">
    <source>
        <dbReference type="ARBA" id="ARBA00023015"/>
    </source>
</evidence>
<dbReference type="EMBL" id="CP002394">
    <property type="protein sequence ID" value="ADU29104.1"/>
    <property type="molecule type" value="Genomic_DNA"/>
</dbReference>
<dbReference type="InterPro" id="IPR011991">
    <property type="entry name" value="ArsR-like_HTH"/>
</dbReference>
<keyword evidence="2" id="KW-0238">DNA-binding</keyword>
<dbReference type="PROSITE" id="PS50987">
    <property type="entry name" value="HTH_ARSR_2"/>
    <property type="match status" value="1"/>
</dbReference>
<dbReference type="Pfam" id="PF01022">
    <property type="entry name" value="HTH_5"/>
    <property type="match status" value="1"/>
</dbReference>
<organism evidence="5 6">
    <name type="scientific">Evansella cellulosilytica (strain ATCC 21833 / DSM 2522 / FERM P-1141 / JCM 9156 / N-4)</name>
    <name type="common">Bacillus cellulosilyticus</name>
    <dbReference type="NCBI Taxonomy" id="649639"/>
    <lineage>
        <taxon>Bacteria</taxon>
        <taxon>Bacillati</taxon>
        <taxon>Bacillota</taxon>
        <taxon>Bacilli</taxon>
        <taxon>Bacillales</taxon>
        <taxon>Bacillaceae</taxon>
        <taxon>Evansella</taxon>
    </lineage>
</organism>